<feature type="transmembrane region" description="Helical" evidence="8">
    <location>
        <begin position="34"/>
        <end position="53"/>
    </location>
</feature>
<proteinExistence type="predicted"/>
<keyword evidence="4" id="KW-0125">Carotenoid biosynthesis</keyword>
<dbReference type="NCBIfam" id="TIGR03462">
    <property type="entry name" value="CarR_dom_SF"/>
    <property type="match status" value="2"/>
</dbReference>
<feature type="transmembrane region" description="Helical" evidence="8">
    <location>
        <begin position="6"/>
        <end position="22"/>
    </location>
</feature>
<dbReference type="InterPro" id="IPR017825">
    <property type="entry name" value="Lycopene_cyclase_dom"/>
</dbReference>
<comment type="pathway">
    <text evidence="2">Carotenoid biosynthesis.</text>
</comment>
<organism evidence="10 11">
    <name type="scientific">Pedobacter insulae</name>
    <dbReference type="NCBI Taxonomy" id="414048"/>
    <lineage>
        <taxon>Bacteria</taxon>
        <taxon>Pseudomonadati</taxon>
        <taxon>Bacteroidota</taxon>
        <taxon>Sphingobacteriia</taxon>
        <taxon>Sphingobacteriales</taxon>
        <taxon>Sphingobacteriaceae</taxon>
        <taxon>Pedobacter</taxon>
    </lineage>
</organism>
<evidence type="ECO:0000256" key="7">
    <source>
        <dbReference type="ARBA" id="ARBA00023235"/>
    </source>
</evidence>
<gene>
    <name evidence="10" type="ORF">SAMN04489864_102354</name>
</gene>
<comment type="subcellular location">
    <subcellularLocation>
        <location evidence="1">Membrane</location>
        <topology evidence="1">Multi-pass membrane protein</topology>
    </subcellularLocation>
</comment>
<dbReference type="AlphaFoldDB" id="A0A1I2UUD0"/>
<accession>A0A1I2UUD0</accession>
<evidence type="ECO:0000256" key="5">
    <source>
        <dbReference type="ARBA" id="ARBA00022989"/>
    </source>
</evidence>
<feature type="domain" description="Lycopene cyclase" evidence="9">
    <location>
        <begin position="130"/>
        <end position="224"/>
    </location>
</feature>
<evidence type="ECO:0000313" key="11">
    <source>
        <dbReference type="Proteomes" id="UP000199666"/>
    </source>
</evidence>
<name>A0A1I2UUD0_9SPHI</name>
<protein>
    <submittedName>
        <fullName evidence="10">Lycopene cyclase domain-containing protein</fullName>
    </submittedName>
</protein>
<dbReference type="GO" id="GO:0016117">
    <property type="term" value="P:carotenoid biosynthetic process"/>
    <property type="evidence" value="ECO:0007669"/>
    <property type="project" value="UniProtKB-KW"/>
</dbReference>
<keyword evidence="7" id="KW-0413">Isomerase</keyword>
<dbReference type="RefSeq" id="WP_090992393.1">
    <property type="nucleotide sequence ID" value="NZ_FOPP01000002.1"/>
</dbReference>
<reference evidence="10 11" key="1">
    <citation type="submission" date="2016-10" db="EMBL/GenBank/DDBJ databases">
        <authorList>
            <person name="de Groot N.N."/>
        </authorList>
    </citation>
    <scope>NUCLEOTIDE SEQUENCE [LARGE SCALE GENOMIC DNA]</scope>
    <source>
        <strain evidence="10 11">DSM 18684</strain>
    </source>
</reference>
<dbReference type="GO" id="GO:0045436">
    <property type="term" value="F:lycopene beta cyclase activity"/>
    <property type="evidence" value="ECO:0007669"/>
    <property type="project" value="UniProtKB-ARBA"/>
</dbReference>
<dbReference type="GO" id="GO:0016020">
    <property type="term" value="C:membrane"/>
    <property type="evidence" value="ECO:0007669"/>
    <property type="project" value="UniProtKB-SubCell"/>
</dbReference>
<evidence type="ECO:0000313" key="10">
    <source>
        <dbReference type="EMBL" id="SFG80678.1"/>
    </source>
</evidence>
<feature type="transmembrane region" description="Helical" evidence="8">
    <location>
        <begin position="207"/>
        <end position="224"/>
    </location>
</feature>
<evidence type="ECO:0000256" key="8">
    <source>
        <dbReference type="SAM" id="Phobius"/>
    </source>
</evidence>
<keyword evidence="3 8" id="KW-0812">Transmembrane</keyword>
<evidence type="ECO:0000256" key="1">
    <source>
        <dbReference type="ARBA" id="ARBA00004141"/>
    </source>
</evidence>
<evidence type="ECO:0000256" key="2">
    <source>
        <dbReference type="ARBA" id="ARBA00004829"/>
    </source>
</evidence>
<dbReference type="STRING" id="414048.SAMN04489864_102354"/>
<feature type="transmembrane region" description="Helical" evidence="8">
    <location>
        <begin position="132"/>
        <end position="149"/>
    </location>
</feature>
<dbReference type="Pfam" id="PF18916">
    <property type="entry name" value="Lycopene_cyc"/>
    <property type="match status" value="2"/>
</dbReference>
<evidence type="ECO:0000256" key="6">
    <source>
        <dbReference type="ARBA" id="ARBA00023136"/>
    </source>
</evidence>
<dbReference type="GO" id="GO:0016872">
    <property type="term" value="F:intramolecular lyase activity"/>
    <property type="evidence" value="ECO:0007669"/>
    <property type="project" value="InterPro"/>
</dbReference>
<dbReference type="OrthoDB" id="5195186at2"/>
<sequence length="226" mass="26178">MKEFTYCLILFFTVVICFIASFDKRLQFNKHFGAFLKAAILVAIPFIAWDMWFTAKGVWWFDLTYTVGITIVGLPLEECLFFICIPFSCVFTYYCFDRFFKLEWADAFSNMIVFAMVIVSILIALLHYDKMYTLVTAVATTITLIYLHFIARVNWIGRATLIFIVLMLGFLPVNGILTGTGLASPIVNYNPKEFLGIRVLTIPIEDAVYGYTQFLLVMYFFKLFKR</sequence>
<feature type="transmembrane region" description="Helical" evidence="8">
    <location>
        <begin position="108"/>
        <end position="126"/>
    </location>
</feature>
<evidence type="ECO:0000256" key="4">
    <source>
        <dbReference type="ARBA" id="ARBA00022746"/>
    </source>
</evidence>
<feature type="domain" description="Lycopene cyclase" evidence="9">
    <location>
        <begin position="5"/>
        <end position="96"/>
    </location>
</feature>
<keyword evidence="5 8" id="KW-1133">Transmembrane helix</keyword>
<evidence type="ECO:0000256" key="3">
    <source>
        <dbReference type="ARBA" id="ARBA00022692"/>
    </source>
</evidence>
<keyword evidence="6 8" id="KW-0472">Membrane</keyword>
<feature type="transmembrane region" description="Helical" evidence="8">
    <location>
        <begin position="161"/>
        <end position="187"/>
    </location>
</feature>
<keyword evidence="11" id="KW-1185">Reference proteome</keyword>
<dbReference type="Proteomes" id="UP000199666">
    <property type="component" value="Unassembled WGS sequence"/>
</dbReference>
<dbReference type="EMBL" id="FOPP01000002">
    <property type="protein sequence ID" value="SFG80678.1"/>
    <property type="molecule type" value="Genomic_DNA"/>
</dbReference>
<evidence type="ECO:0000259" key="9">
    <source>
        <dbReference type="Pfam" id="PF18916"/>
    </source>
</evidence>
<feature type="transmembrane region" description="Helical" evidence="8">
    <location>
        <begin position="65"/>
        <end position="96"/>
    </location>
</feature>